<gene>
    <name evidence="4" type="ORF">J4050_15050</name>
</gene>
<keyword evidence="2 4" id="KW-0378">Hydrolase</keyword>
<proteinExistence type="inferred from homology"/>
<dbReference type="InterPro" id="IPR002410">
    <property type="entry name" value="Peptidase_S33"/>
</dbReference>
<dbReference type="Proteomes" id="UP000676776">
    <property type="component" value="Unassembled WGS sequence"/>
</dbReference>
<dbReference type="PANTHER" id="PTHR46331">
    <property type="entry name" value="VALACYCLOVIR HYDROLASE"/>
    <property type="match status" value="1"/>
</dbReference>
<dbReference type="RefSeq" id="WP_208155441.1">
    <property type="nucleotide sequence ID" value="NZ_JAGEVF010000027.1"/>
</dbReference>
<dbReference type="Gene3D" id="3.40.50.1820">
    <property type="entry name" value="alpha/beta hydrolase"/>
    <property type="match status" value="1"/>
</dbReference>
<dbReference type="Pfam" id="PF00561">
    <property type="entry name" value="Abhydrolase_1"/>
    <property type="match status" value="1"/>
</dbReference>
<dbReference type="InterPro" id="IPR029058">
    <property type="entry name" value="AB_hydrolase_fold"/>
</dbReference>
<protein>
    <submittedName>
        <fullName evidence="4">Alpha/beta hydrolase</fullName>
    </submittedName>
</protein>
<dbReference type="PANTHER" id="PTHR46331:SF2">
    <property type="entry name" value="VALACYCLOVIR HYDROLASE"/>
    <property type="match status" value="1"/>
</dbReference>
<evidence type="ECO:0000256" key="2">
    <source>
        <dbReference type="ARBA" id="ARBA00022801"/>
    </source>
</evidence>
<dbReference type="GO" id="GO:0016787">
    <property type="term" value="F:hydrolase activity"/>
    <property type="evidence" value="ECO:0007669"/>
    <property type="project" value="UniProtKB-KW"/>
</dbReference>
<dbReference type="SUPFAM" id="SSF53474">
    <property type="entry name" value="alpha/beta-Hydrolases"/>
    <property type="match status" value="1"/>
</dbReference>
<evidence type="ECO:0000259" key="3">
    <source>
        <dbReference type="Pfam" id="PF00561"/>
    </source>
</evidence>
<reference evidence="4 5" key="1">
    <citation type="submission" date="2021-03" db="EMBL/GenBank/DDBJ databases">
        <title>Winogradskyella sp. nov., isolated from costal sediment.</title>
        <authorList>
            <person name="Gao C."/>
        </authorList>
    </citation>
    <scope>NUCLEOTIDE SEQUENCE [LARGE SCALE GENOMIC DNA]</scope>
    <source>
        <strain evidence="4 5">DF17</strain>
    </source>
</reference>
<dbReference type="PRINTS" id="PR00793">
    <property type="entry name" value="PROAMNOPTASE"/>
</dbReference>
<feature type="domain" description="AB hydrolase-1" evidence="3">
    <location>
        <begin position="62"/>
        <end position="178"/>
    </location>
</feature>
<dbReference type="InterPro" id="IPR000073">
    <property type="entry name" value="AB_hydrolase_1"/>
</dbReference>
<comment type="caution">
    <text evidence="4">The sequence shown here is derived from an EMBL/GenBank/DDBJ whole genome shotgun (WGS) entry which is preliminary data.</text>
</comment>
<dbReference type="EMBL" id="JAGEVF010000027">
    <property type="protein sequence ID" value="MBO3118068.1"/>
    <property type="molecule type" value="Genomic_DNA"/>
</dbReference>
<keyword evidence="5" id="KW-1185">Reference proteome</keyword>
<evidence type="ECO:0000313" key="5">
    <source>
        <dbReference type="Proteomes" id="UP000676776"/>
    </source>
</evidence>
<name>A0ABS3T5N6_9FLAO</name>
<organism evidence="4 5">
    <name type="scientific">Winogradskyella pelagia</name>
    <dbReference type="NCBI Taxonomy" id="2819984"/>
    <lineage>
        <taxon>Bacteria</taxon>
        <taxon>Pseudomonadati</taxon>
        <taxon>Bacteroidota</taxon>
        <taxon>Flavobacteriia</taxon>
        <taxon>Flavobacteriales</taxon>
        <taxon>Flavobacteriaceae</taxon>
        <taxon>Winogradskyella</taxon>
    </lineage>
</organism>
<sequence length="329" mass="38095">MIKKSILLFVFTILFQIYGCKEQTKKKNKSENISVKIDTLLTPEIGGIKQVVEIKTDDSNKPVLLFLSGGPGSSMINTADNFTNILKNKFTIVQWEQRDAGKTLELNVSPTQPSVEQMEKDTYQIISFLTKELNKEKIYLLGSSWGNVLGFYIVENHPELLHSYFAVNPVISQLKSEMELLKILKVHFQENTIASKELASVNIPFKIDEDLFFIRKWLFYKEGKEYVTSDDFKNGFLKWSETWSPVWNEVMNIDLPKTLKEVNCPVYFFVGKNDIQTSTEITENYFEKLKAPKKDLFLFENSGHQIHHDEPEKFQNTIIQTLETNKPEI</sequence>
<accession>A0ABS3T5N6</accession>
<comment type="similarity">
    <text evidence="1">Belongs to the peptidase S33 family.</text>
</comment>
<evidence type="ECO:0000313" key="4">
    <source>
        <dbReference type="EMBL" id="MBO3118068.1"/>
    </source>
</evidence>
<evidence type="ECO:0000256" key="1">
    <source>
        <dbReference type="ARBA" id="ARBA00010088"/>
    </source>
</evidence>